<keyword evidence="3" id="KW-1185">Reference proteome</keyword>
<feature type="compositionally biased region" description="Basic and acidic residues" evidence="1">
    <location>
        <begin position="42"/>
        <end position="56"/>
    </location>
</feature>
<gene>
    <name evidence="2" type="ORF">HHI36_018044</name>
</gene>
<sequence length="93" mass="10842">MKKARTSGKQAYMKGDRLVIENKQFTVIELEEREIESEEENSGEKTTKSRDTKETTGSRGQAEGKINSNRILELVRKIWRSTQIQNYQSKNNY</sequence>
<feature type="compositionally biased region" description="Acidic residues" evidence="1">
    <location>
        <begin position="30"/>
        <end position="41"/>
    </location>
</feature>
<accession>A0ABD2NYV5</accession>
<evidence type="ECO:0000256" key="1">
    <source>
        <dbReference type="SAM" id="MobiDB-lite"/>
    </source>
</evidence>
<feature type="region of interest" description="Disordered" evidence="1">
    <location>
        <begin position="30"/>
        <end position="67"/>
    </location>
</feature>
<protein>
    <submittedName>
        <fullName evidence="2">Uncharacterized protein</fullName>
    </submittedName>
</protein>
<evidence type="ECO:0000313" key="2">
    <source>
        <dbReference type="EMBL" id="KAL3283875.1"/>
    </source>
</evidence>
<name>A0ABD2NYV5_9CUCU</name>
<reference evidence="2 3" key="1">
    <citation type="journal article" date="2021" name="BMC Biol.">
        <title>Horizontally acquired antibacterial genes associated with adaptive radiation of ladybird beetles.</title>
        <authorList>
            <person name="Li H.S."/>
            <person name="Tang X.F."/>
            <person name="Huang Y.H."/>
            <person name="Xu Z.Y."/>
            <person name="Chen M.L."/>
            <person name="Du X.Y."/>
            <person name="Qiu B.Y."/>
            <person name="Chen P.T."/>
            <person name="Zhang W."/>
            <person name="Slipinski A."/>
            <person name="Escalona H.E."/>
            <person name="Waterhouse R.M."/>
            <person name="Zwick A."/>
            <person name="Pang H."/>
        </authorList>
    </citation>
    <scope>NUCLEOTIDE SEQUENCE [LARGE SCALE GENOMIC DNA]</scope>
    <source>
        <strain evidence="2">SYSU2018</strain>
    </source>
</reference>
<dbReference type="EMBL" id="JABFTP020000165">
    <property type="protein sequence ID" value="KAL3283875.1"/>
    <property type="molecule type" value="Genomic_DNA"/>
</dbReference>
<organism evidence="2 3">
    <name type="scientific">Cryptolaemus montrouzieri</name>
    <dbReference type="NCBI Taxonomy" id="559131"/>
    <lineage>
        <taxon>Eukaryota</taxon>
        <taxon>Metazoa</taxon>
        <taxon>Ecdysozoa</taxon>
        <taxon>Arthropoda</taxon>
        <taxon>Hexapoda</taxon>
        <taxon>Insecta</taxon>
        <taxon>Pterygota</taxon>
        <taxon>Neoptera</taxon>
        <taxon>Endopterygota</taxon>
        <taxon>Coleoptera</taxon>
        <taxon>Polyphaga</taxon>
        <taxon>Cucujiformia</taxon>
        <taxon>Coccinelloidea</taxon>
        <taxon>Coccinellidae</taxon>
        <taxon>Scymninae</taxon>
        <taxon>Scymnini</taxon>
        <taxon>Cryptolaemus</taxon>
    </lineage>
</organism>
<evidence type="ECO:0000313" key="3">
    <source>
        <dbReference type="Proteomes" id="UP001516400"/>
    </source>
</evidence>
<proteinExistence type="predicted"/>
<comment type="caution">
    <text evidence="2">The sequence shown here is derived from an EMBL/GenBank/DDBJ whole genome shotgun (WGS) entry which is preliminary data.</text>
</comment>
<dbReference type="AlphaFoldDB" id="A0ABD2NYV5"/>
<dbReference type="Proteomes" id="UP001516400">
    <property type="component" value="Unassembled WGS sequence"/>
</dbReference>